<gene>
    <name evidence="1" type="ORF">METBISCDRAFT_22060</name>
</gene>
<dbReference type="EMBL" id="ML004437">
    <property type="protein sequence ID" value="RKP31786.1"/>
    <property type="molecule type" value="Genomic_DNA"/>
</dbReference>
<organism evidence="1 2">
    <name type="scientific">Metschnikowia bicuspidata</name>
    <dbReference type="NCBI Taxonomy" id="27322"/>
    <lineage>
        <taxon>Eukaryota</taxon>
        <taxon>Fungi</taxon>
        <taxon>Dikarya</taxon>
        <taxon>Ascomycota</taxon>
        <taxon>Saccharomycotina</taxon>
        <taxon>Pichiomycetes</taxon>
        <taxon>Metschnikowiaceae</taxon>
        <taxon>Metschnikowia</taxon>
    </lineage>
</organism>
<evidence type="ECO:0000313" key="2">
    <source>
        <dbReference type="Proteomes" id="UP000268321"/>
    </source>
</evidence>
<dbReference type="AlphaFoldDB" id="A0A4P9ZFH2"/>
<dbReference type="Proteomes" id="UP000268321">
    <property type="component" value="Unassembled WGS sequence"/>
</dbReference>
<evidence type="ECO:0000313" key="1">
    <source>
        <dbReference type="EMBL" id="RKP31786.1"/>
    </source>
</evidence>
<sequence>MRHSAPKEIFAYVAENTPKRSLSPPVVEDYVMSLLRTNNLNAATCIAHVALGARQDAQPVFSNQLWALLASAASSACHHSAALLVYHEIINPVAKYQAEIEDEYTDGNLYSKNLEENEHIPFLLLPAAIEALAVVFAQHGNRAAIQGLRSYFQRFYSYMSHKDTYMALQALVIESHAANGDLDNALDRFCDFAMKFRAHGKYKPEEEVKEALAYAVEVNCEKRHVEMQKHPRAAKIIYNKYTLPGHPFSAIFDGDLKVVDLPLFYELFYQNVRVLMEKNGSGYLDRLVFLMTKSHHALGKFIIHSLCEHYKCFEAVHVLNKMMAKYKYAAENPSYTLAPEFMAILGGMRRLFEACGGSVPESDRHLLNNVFELYLRYDRTNMVHGCYRAYVEALLCDNKASGREVARELVRYNKLLRVRPTVRCVSYERAVSLGVSASLLRAEPA</sequence>
<name>A0A4P9ZFH2_9ASCO</name>
<keyword evidence="2" id="KW-1185">Reference proteome</keyword>
<proteinExistence type="predicted"/>
<protein>
    <submittedName>
        <fullName evidence="1">Uncharacterized protein</fullName>
    </submittedName>
</protein>
<reference evidence="2" key="1">
    <citation type="journal article" date="2018" name="Nat. Microbiol.">
        <title>Leveraging single-cell genomics to expand the fungal tree of life.</title>
        <authorList>
            <person name="Ahrendt S.R."/>
            <person name="Quandt C.A."/>
            <person name="Ciobanu D."/>
            <person name="Clum A."/>
            <person name="Salamov A."/>
            <person name="Andreopoulos B."/>
            <person name="Cheng J.F."/>
            <person name="Woyke T."/>
            <person name="Pelin A."/>
            <person name="Henrissat B."/>
            <person name="Reynolds N.K."/>
            <person name="Benny G.L."/>
            <person name="Smith M.E."/>
            <person name="James T.Y."/>
            <person name="Grigoriev I.V."/>
        </authorList>
    </citation>
    <scope>NUCLEOTIDE SEQUENCE [LARGE SCALE GENOMIC DNA]</scope>
    <source>
        <strain evidence="2">Baker2002</strain>
    </source>
</reference>
<accession>A0A4P9ZFH2</accession>
<dbReference type="OrthoDB" id="4093324at2759"/>